<dbReference type="EMBL" id="CP015878">
    <property type="protein sequence ID" value="ANI14007.1"/>
    <property type="molecule type" value="Genomic_DNA"/>
</dbReference>
<dbReference type="EMBL" id="FOLS01000018">
    <property type="protein sequence ID" value="SFD15340.1"/>
    <property type="molecule type" value="Genomic_DNA"/>
</dbReference>
<dbReference type="AlphaFoldDB" id="A0A127MPG4"/>
<keyword evidence="1" id="KW-1133">Transmembrane helix</keyword>
<dbReference type="GeneID" id="72994856"/>
<dbReference type="InterPro" id="IPR018643">
    <property type="entry name" value="DUF2069_membrane"/>
</dbReference>
<keyword evidence="1" id="KW-0812">Transmembrane</keyword>
<feature type="transmembrane region" description="Helical" evidence="1">
    <location>
        <begin position="82"/>
        <end position="99"/>
    </location>
</feature>
<gene>
    <name evidence="2" type="ORF">A9C11_08425</name>
    <name evidence="3" type="ORF">SAMN05216577_11831</name>
</gene>
<dbReference type="Pfam" id="PF09842">
    <property type="entry name" value="DUF2069"/>
    <property type="match status" value="1"/>
</dbReference>
<evidence type="ECO:0000313" key="4">
    <source>
        <dbReference type="Proteomes" id="UP000077748"/>
    </source>
</evidence>
<dbReference type="RefSeq" id="WP_043267557.1">
    <property type="nucleotide sequence ID" value="NZ_BGPP01000002.1"/>
</dbReference>
<feature type="transmembrane region" description="Helical" evidence="1">
    <location>
        <begin position="105"/>
        <end position="124"/>
    </location>
</feature>
<dbReference type="OrthoDB" id="5738125at2"/>
<feature type="transmembrane region" description="Helical" evidence="1">
    <location>
        <begin position="21"/>
        <end position="44"/>
    </location>
</feature>
<dbReference type="Proteomes" id="UP000183385">
    <property type="component" value="Unassembled WGS sequence"/>
</dbReference>
<proteinExistence type="predicted"/>
<sequence length="139" mass="15550">MARKKKPLPSLEHLRPRLAASRAVSLGSLLGLVLLILTWGLLFTDARGAPDWVPKVWTALKLLPLLIIAPGMLIGSARGHAWACYVVNLYFITGVLNTFEPGQRIYGWAEVLLSVSLFCAALLYTRWRFQYERKLAGED</sequence>
<keyword evidence="1" id="KW-0472">Membrane</keyword>
<name>A0A127MPG4_9PSED</name>
<keyword evidence="5" id="KW-1185">Reference proteome</keyword>
<reference evidence="3 5" key="2">
    <citation type="submission" date="2016-10" db="EMBL/GenBank/DDBJ databases">
        <authorList>
            <person name="Varghese N."/>
            <person name="Submissions S."/>
        </authorList>
    </citation>
    <scope>NUCLEOTIDE SEQUENCE [LARGE SCALE GENOMIC DNA]</scope>
    <source>
        <strain evidence="3 5">LMG 18378</strain>
    </source>
</reference>
<protein>
    <submittedName>
        <fullName evidence="3">Uncharacterized membrane protein</fullName>
    </submittedName>
</protein>
<evidence type="ECO:0000256" key="1">
    <source>
        <dbReference type="SAM" id="Phobius"/>
    </source>
</evidence>
<evidence type="ECO:0000313" key="2">
    <source>
        <dbReference type="EMBL" id="ANI14007.1"/>
    </source>
</evidence>
<feature type="transmembrane region" description="Helical" evidence="1">
    <location>
        <begin position="56"/>
        <end position="75"/>
    </location>
</feature>
<accession>A0A127MPG4</accession>
<dbReference type="KEGG" id="pcq:PcP3B5_17000"/>
<dbReference type="STRING" id="53408.A9C11_08425"/>
<dbReference type="Proteomes" id="UP000077748">
    <property type="component" value="Chromosome"/>
</dbReference>
<organism evidence="2 4">
    <name type="scientific">Pseudomonas citronellolis</name>
    <dbReference type="NCBI Taxonomy" id="53408"/>
    <lineage>
        <taxon>Bacteria</taxon>
        <taxon>Pseudomonadati</taxon>
        <taxon>Pseudomonadota</taxon>
        <taxon>Gammaproteobacteria</taxon>
        <taxon>Pseudomonadales</taxon>
        <taxon>Pseudomonadaceae</taxon>
        <taxon>Pseudomonas</taxon>
    </lineage>
</organism>
<evidence type="ECO:0000313" key="5">
    <source>
        <dbReference type="Proteomes" id="UP000183385"/>
    </source>
</evidence>
<reference evidence="2 4" key="1">
    <citation type="submission" date="2016-05" db="EMBL/GenBank/DDBJ databases">
        <title>Genome Sequence of Pseudomonas citronellolis Strain SJTE-3, an Estrogens and Persistent Organic Pollutants degradation strain.</title>
        <authorList>
            <person name="Liang R."/>
        </authorList>
    </citation>
    <scope>NUCLEOTIDE SEQUENCE [LARGE SCALE GENOMIC DNA]</scope>
    <source>
        <strain evidence="2 4">SJTE-3</strain>
    </source>
</reference>
<evidence type="ECO:0000313" key="3">
    <source>
        <dbReference type="EMBL" id="SFD15340.1"/>
    </source>
</evidence>